<protein>
    <submittedName>
        <fullName evidence="1">Uncharacterized protein</fullName>
    </submittedName>
</protein>
<dbReference type="PANTHER" id="PTHR31511:SF12">
    <property type="entry name" value="RHO TERMINATION FACTOR N-TERMINAL DOMAIN-CONTAINING PROTEIN"/>
    <property type="match status" value="1"/>
</dbReference>
<dbReference type="PANTHER" id="PTHR31511">
    <property type="entry name" value="PROTEIN CBG23764"/>
    <property type="match status" value="1"/>
</dbReference>
<evidence type="ECO:0000313" key="1">
    <source>
        <dbReference type="EMBL" id="VVC46466.1"/>
    </source>
</evidence>
<feature type="non-terminal residue" evidence="1">
    <location>
        <position position="1"/>
    </location>
</feature>
<accession>A0A5E4NS84</accession>
<dbReference type="OrthoDB" id="6630032at2759"/>
<sequence length="258" mass="29441">KPSDEEINTGFITENKQFLHSSNFNDFYNNVKETIQSKEDAFIAKGSHGIFNNVIDMNINMCKYDPLRGASYIKLPKIISDKKAIINIKNKDNKCFLWSILAALHPQDKNSERISKYKEWENEFDEVQRFPDRMSNPGTSLHAGVKVRQGLSMFTPVRYDNPASITASTGGLLLVGPKYLRDDPARPDKTFHKTHQELSLVYLDSRNFKISRPMYVLNLTRQPDNVSGNRNNIILNAEFNEDVPNGTICYICLVSTSE</sequence>
<dbReference type="EMBL" id="CABPRJ010002536">
    <property type="protein sequence ID" value="VVC46466.1"/>
    <property type="molecule type" value="Genomic_DNA"/>
</dbReference>
<reference evidence="1 2" key="1">
    <citation type="submission" date="2019-08" db="EMBL/GenBank/DDBJ databases">
        <authorList>
            <person name="Alioto T."/>
            <person name="Alioto T."/>
            <person name="Gomez Garrido J."/>
        </authorList>
    </citation>
    <scope>NUCLEOTIDE SEQUENCE [LARGE SCALE GENOMIC DNA]</scope>
</reference>
<dbReference type="AlphaFoldDB" id="A0A5E4NS84"/>
<evidence type="ECO:0000313" key="2">
    <source>
        <dbReference type="Proteomes" id="UP000325440"/>
    </source>
</evidence>
<proteinExistence type="predicted"/>
<dbReference type="Proteomes" id="UP000325440">
    <property type="component" value="Unassembled WGS sequence"/>
</dbReference>
<keyword evidence="2" id="KW-1185">Reference proteome</keyword>
<gene>
    <name evidence="1" type="ORF">CINCED_3A003044</name>
</gene>
<organism evidence="1 2">
    <name type="scientific">Cinara cedri</name>
    <dbReference type="NCBI Taxonomy" id="506608"/>
    <lineage>
        <taxon>Eukaryota</taxon>
        <taxon>Metazoa</taxon>
        <taxon>Ecdysozoa</taxon>
        <taxon>Arthropoda</taxon>
        <taxon>Hexapoda</taxon>
        <taxon>Insecta</taxon>
        <taxon>Pterygota</taxon>
        <taxon>Neoptera</taxon>
        <taxon>Paraneoptera</taxon>
        <taxon>Hemiptera</taxon>
        <taxon>Sternorrhyncha</taxon>
        <taxon>Aphidomorpha</taxon>
        <taxon>Aphidoidea</taxon>
        <taxon>Aphididae</taxon>
        <taxon>Lachninae</taxon>
        <taxon>Cinara</taxon>
    </lineage>
</organism>
<name>A0A5E4NS84_9HEMI</name>